<dbReference type="InterPro" id="IPR019734">
    <property type="entry name" value="TPR_rpt"/>
</dbReference>
<accession>A0AAD7H7F0</accession>
<dbReference type="Pfam" id="PF13374">
    <property type="entry name" value="TPR_10"/>
    <property type="match status" value="6"/>
</dbReference>
<dbReference type="PANTHER" id="PTHR46082">
    <property type="entry name" value="ATP/GTP-BINDING PROTEIN-RELATED"/>
    <property type="match status" value="1"/>
</dbReference>
<comment type="caution">
    <text evidence="3">The sequence shown here is derived from an EMBL/GenBank/DDBJ whole genome shotgun (WGS) entry which is preliminary data.</text>
</comment>
<dbReference type="SUPFAM" id="SSF48452">
    <property type="entry name" value="TPR-like"/>
    <property type="match status" value="3"/>
</dbReference>
<keyword evidence="4" id="KW-1185">Reference proteome</keyword>
<evidence type="ECO:0000313" key="4">
    <source>
        <dbReference type="Proteomes" id="UP001215598"/>
    </source>
</evidence>
<dbReference type="EMBL" id="JARKIB010000328">
    <property type="protein sequence ID" value="KAJ7714270.1"/>
    <property type="molecule type" value="Genomic_DNA"/>
</dbReference>
<reference evidence="3" key="1">
    <citation type="submission" date="2023-03" db="EMBL/GenBank/DDBJ databases">
        <title>Massive genome expansion in bonnet fungi (Mycena s.s.) driven by repeated elements and novel gene families across ecological guilds.</title>
        <authorList>
            <consortium name="Lawrence Berkeley National Laboratory"/>
            <person name="Harder C.B."/>
            <person name="Miyauchi S."/>
            <person name="Viragh M."/>
            <person name="Kuo A."/>
            <person name="Thoen E."/>
            <person name="Andreopoulos B."/>
            <person name="Lu D."/>
            <person name="Skrede I."/>
            <person name="Drula E."/>
            <person name="Henrissat B."/>
            <person name="Morin E."/>
            <person name="Kohler A."/>
            <person name="Barry K."/>
            <person name="LaButti K."/>
            <person name="Morin E."/>
            <person name="Salamov A."/>
            <person name="Lipzen A."/>
            <person name="Mereny Z."/>
            <person name="Hegedus B."/>
            <person name="Baldrian P."/>
            <person name="Stursova M."/>
            <person name="Weitz H."/>
            <person name="Taylor A."/>
            <person name="Grigoriev I.V."/>
            <person name="Nagy L.G."/>
            <person name="Martin F."/>
            <person name="Kauserud H."/>
        </authorList>
    </citation>
    <scope>NUCLEOTIDE SEQUENCE</scope>
    <source>
        <strain evidence="3">CBHHK182m</strain>
    </source>
</reference>
<dbReference type="InterPro" id="IPR059179">
    <property type="entry name" value="MLKL-like_MCAfunc"/>
</dbReference>
<dbReference type="Proteomes" id="UP001215598">
    <property type="component" value="Unassembled WGS sequence"/>
</dbReference>
<gene>
    <name evidence="3" type="ORF">B0H16DRAFT_1808182</name>
</gene>
<organism evidence="3 4">
    <name type="scientific">Mycena metata</name>
    <dbReference type="NCBI Taxonomy" id="1033252"/>
    <lineage>
        <taxon>Eukaryota</taxon>
        <taxon>Fungi</taxon>
        <taxon>Dikarya</taxon>
        <taxon>Basidiomycota</taxon>
        <taxon>Agaricomycotina</taxon>
        <taxon>Agaricomycetes</taxon>
        <taxon>Agaricomycetidae</taxon>
        <taxon>Agaricales</taxon>
        <taxon>Marasmiineae</taxon>
        <taxon>Mycenaceae</taxon>
        <taxon>Mycena</taxon>
    </lineage>
</organism>
<dbReference type="InterPro" id="IPR011990">
    <property type="entry name" value="TPR-like_helical_dom_sf"/>
</dbReference>
<name>A0AAD7H7F0_9AGAR</name>
<dbReference type="PANTHER" id="PTHR46082:SF6">
    <property type="entry name" value="AAA+ ATPASE DOMAIN-CONTAINING PROTEIN-RELATED"/>
    <property type="match status" value="1"/>
</dbReference>
<feature type="region of interest" description="Disordered" evidence="1">
    <location>
        <begin position="1"/>
        <end position="22"/>
    </location>
</feature>
<dbReference type="CDD" id="cd21037">
    <property type="entry name" value="MLKL_NTD"/>
    <property type="match status" value="1"/>
</dbReference>
<dbReference type="InterPro" id="IPR056681">
    <property type="entry name" value="DUF7779"/>
</dbReference>
<sequence>MSTTSPPTSGSAPPTTGGTILRPFKAPPKLKSDWLAPAILTAKTITAAAECAPFPYIKGVSGTVLILLETVVAVKKNREDLEELCNSTTEIITILHDQIKIHGNTAAVKFKGLCEELESYLKAVIFAIRNVQDQSKGLRGRVKEFLKSSSLTDEIAGYQTQIQGVCSKLKLMAIVETNFKVDEIHAIVTAPSFAVVKAVQNINNCPPPSRIFQGRQAILDKMHQFFNTDSAEQHIYVLHGLGGAGKTQIALKFIEQSSFPNVFLVDTSKIETIAMALKSIAVTKSVGNSAQDALMWLQSNHNKWLLFFDNADDPKIKLNDFLPKCSHGNIIITSRNPEMRSYGAHTLVSDMEEADATTLLVRRANKESSEENLQLATEIVKELYYLPLAIIQAGAFISKSEDLEGYLALYYSNRARLLSEQAAQSHDDYAQTVFTTWQISFDQLSQPAATLLQLCSFLHCAGISEDMFSTASKYDFPSSSPPREELQEPLEFLSHFVEPTGEWNSLKFLDVTNEIKAYSLISFDTKTKLFSIHPLVHAWSRSTLLDEEPGYSCISSILGMCITEIPESEIELSSVRLIPHIILLKGANPDGVADFRRVFWEIYYNAGNFRDAQGIAQQVVEKSQLLLGEDHPDTLSAMSNLAQTYYGLGKFQKAQELKLLVLEKRTKILGEDHPDTLEAMGNIAAIYSALGESQKAKELKVLVLEKQRKLLGEYHQFTLRAMGNLARTYSDLGEFQKAMELEVLVLEKRTELLGEDHPDTLAAMGNLAATYSAIGQFQKAKELKVLVLEKRRKLLGEYHPSTVRAMGNLARTYFDLGEFQKAMELEVLVLEKHTKLLGEDHPDKLEALGNLAATYSALGQFQKAKELKVLVLEKRRKLLGEYHPSTLRAMGNLAQTYSDLGEFQKAMELEVLVLEKRTRFLGEDHPGTLLAMGNLAATYFTLGDFNKALSLEIEVLQKRRQLLGDKDPHTILAMRNLAMTYQKLGKQEEREELEQLIKDTKSL</sequence>
<proteinExistence type="predicted"/>
<dbReference type="Gene3D" id="3.40.50.300">
    <property type="entry name" value="P-loop containing nucleotide triphosphate hydrolases"/>
    <property type="match status" value="1"/>
</dbReference>
<dbReference type="GO" id="GO:0043531">
    <property type="term" value="F:ADP binding"/>
    <property type="evidence" value="ECO:0007669"/>
    <property type="project" value="InterPro"/>
</dbReference>
<dbReference type="InterPro" id="IPR027417">
    <property type="entry name" value="P-loop_NTPase"/>
</dbReference>
<evidence type="ECO:0000256" key="1">
    <source>
        <dbReference type="SAM" id="MobiDB-lite"/>
    </source>
</evidence>
<protein>
    <recommendedName>
        <fullName evidence="2">DUF7779 domain-containing protein</fullName>
    </recommendedName>
</protein>
<dbReference type="AlphaFoldDB" id="A0AAD7H7F0"/>
<feature type="domain" description="DUF7779" evidence="2">
    <location>
        <begin position="440"/>
        <end position="547"/>
    </location>
</feature>
<dbReference type="Pfam" id="PF13424">
    <property type="entry name" value="TPR_12"/>
    <property type="match status" value="1"/>
</dbReference>
<feature type="compositionally biased region" description="Low complexity" evidence="1">
    <location>
        <begin position="1"/>
        <end position="19"/>
    </location>
</feature>
<dbReference type="InterPro" id="IPR053137">
    <property type="entry name" value="NLR-like"/>
</dbReference>
<evidence type="ECO:0000259" key="2">
    <source>
        <dbReference type="Pfam" id="PF25000"/>
    </source>
</evidence>
<dbReference type="SMART" id="SM00028">
    <property type="entry name" value="TPR"/>
    <property type="match status" value="8"/>
</dbReference>
<dbReference type="Gene3D" id="1.25.40.10">
    <property type="entry name" value="Tetratricopeptide repeat domain"/>
    <property type="match status" value="2"/>
</dbReference>
<dbReference type="SUPFAM" id="SSF52540">
    <property type="entry name" value="P-loop containing nucleoside triphosphate hydrolases"/>
    <property type="match status" value="1"/>
</dbReference>
<evidence type="ECO:0000313" key="3">
    <source>
        <dbReference type="EMBL" id="KAJ7714270.1"/>
    </source>
</evidence>
<dbReference type="Pfam" id="PF25000">
    <property type="entry name" value="DUF7779"/>
    <property type="match status" value="1"/>
</dbReference>